<gene>
    <name evidence="2" type="ORF">GGI19_003442</name>
</gene>
<proteinExistence type="predicted"/>
<reference evidence="2" key="1">
    <citation type="submission" date="2022-07" db="EMBL/GenBank/DDBJ databases">
        <title>Phylogenomic reconstructions and comparative analyses of Kickxellomycotina fungi.</title>
        <authorList>
            <person name="Reynolds N.K."/>
            <person name="Stajich J.E."/>
            <person name="Barry K."/>
            <person name="Grigoriev I.V."/>
            <person name="Crous P."/>
            <person name="Smith M.E."/>
        </authorList>
    </citation>
    <scope>NUCLEOTIDE SEQUENCE</scope>
    <source>
        <strain evidence="2">BCRC 34297</strain>
    </source>
</reference>
<name>A0A9W8GU93_9FUNG</name>
<accession>A0A9W8GU93</accession>
<dbReference type="Proteomes" id="UP001140011">
    <property type="component" value="Unassembled WGS sequence"/>
</dbReference>
<evidence type="ECO:0000313" key="3">
    <source>
        <dbReference type="Proteomes" id="UP001140011"/>
    </source>
</evidence>
<evidence type="ECO:0000313" key="2">
    <source>
        <dbReference type="EMBL" id="KAJ2753010.1"/>
    </source>
</evidence>
<keyword evidence="3" id="KW-1185">Reference proteome</keyword>
<sequence length="129" mass="13262">MLHPKFAIPFALIAAIGHASAAPDDNGVSTSADVNAIASLLSADFSNEITRISSLWTDADFMSSLSSVLSDDDELWASIQATIDAVTGSDVNTDTDTDTDSSDSSNASYIKTNTGVLVAGAIVCVAALF</sequence>
<dbReference type="EMBL" id="JANBUH010000228">
    <property type="protein sequence ID" value="KAJ2753010.1"/>
    <property type="molecule type" value="Genomic_DNA"/>
</dbReference>
<keyword evidence="1" id="KW-0732">Signal</keyword>
<protein>
    <submittedName>
        <fullName evidence="2">Uncharacterized protein</fullName>
    </submittedName>
</protein>
<organism evidence="2 3">
    <name type="scientific">Coemansia pectinata</name>
    <dbReference type="NCBI Taxonomy" id="1052879"/>
    <lineage>
        <taxon>Eukaryota</taxon>
        <taxon>Fungi</taxon>
        <taxon>Fungi incertae sedis</taxon>
        <taxon>Zoopagomycota</taxon>
        <taxon>Kickxellomycotina</taxon>
        <taxon>Kickxellomycetes</taxon>
        <taxon>Kickxellales</taxon>
        <taxon>Kickxellaceae</taxon>
        <taxon>Coemansia</taxon>
    </lineage>
</organism>
<comment type="caution">
    <text evidence="2">The sequence shown here is derived from an EMBL/GenBank/DDBJ whole genome shotgun (WGS) entry which is preliminary data.</text>
</comment>
<dbReference type="AlphaFoldDB" id="A0A9W8GU93"/>
<feature type="chain" id="PRO_5040726544" evidence="1">
    <location>
        <begin position="22"/>
        <end position="129"/>
    </location>
</feature>
<feature type="signal peptide" evidence="1">
    <location>
        <begin position="1"/>
        <end position="21"/>
    </location>
</feature>
<dbReference type="OrthoDB" id="5598446at2759"/>
<evidence type="ECO:0000256" key="1">
    <source>
        <dbReference type="SAM" id="SignalP"/>
    </source>
</evidence>